<comment type="subcellular location">
    <subcellularLocation>
        <location evidence="7">Cell membrane</location>
        <topology evidence="7">Single-pass membrane protein</topology>
    </subcellularLocation>
</comment>
<dbReference type="GO" id="GO:0071555">
    <property type="term" value="P:cell wall organization"/>
    <property type="evidence" value="ECO:0007669"/>
    <property type="project" value="UniProtKB-KW"/>
</dbReference>
<feature type="site" description="Important for catalytic activity" evidence="7">
    <location>
        <position position="250"/>
    </location>
</feature>
<evidence type="ECO:0000256" key="7">
    <source>
        <dbReference type="HAMAP-Rule" id="MF_02065"/>
    </source>
</evidence>
<dbReference type="GO" id="GO:0008932">
    <property type="term" value="F:lytic endotransglycosylase activity"/>
    <property type="evidence" value="ECO:0007669"/>
    <property type="project" value="UniProtKB-UniRule"/>
</dbReference>
<dbReference type="EMBL" id="BFBY01000002">
    <property type="protein sequence ID" value="GBG04456.1"/>
    <property type="molecule type" value="Genomic_DNA"/>
</dbReference>
<keyword evidence="3 7" id="KW-1133">Transmembrane helix</keyword>
<gene>
    <name evidence="7" type="primary">mltG</name>
    <name evidence="8" type="ORF">LrDSM24759_03700</name>
</gene>
<comment type="catalytic activity">
    <reaction evidence="7">
        <text>a peptidoglycan chain = a peptidoglycan chain with N-acetyl-1,6-anhydromuramyl-[peptide] at the reducing end + a peptidoglycan chain with N-acetylglucosamine at the non-reducing end.</text>
        <dbReference type="EC" id="4.2.2.29"/>
    </reaction>
</comment>
<evidence type="ECO:0000256" key="3">
    <source>
        <dbReference type="ARBA" id="ARBA00022989"/>
    </source>
</evidence>
<comment type="similarity">
    <text evidence="7">Belongs to the transglycosylase MltG family.</text>
</comment>
<dbReference type="Gene3D" id="3.30.160.60">
    <property type="entry name" value="Classic Zinc Finger"/>
    <property type="match status" value="1"/>
</dbReference>
<name>A0A2Z6T6K4_9LACO</name>
<dbReference type="Pfam" id="PF02618">
    <property type="entry name" value="YceG"/>
    <property type="match status" value="1"/>
</dbReference>
<evidence type="ECO:0000256" key="6">
    <source>
        <dbReference type="ARBA" id="ARBA00023316"/>
    </source>
</evidence>
<dbReference type="PANTHER" id="PTHR30518:SF2">
    <property type="entry name" value="ENDOLYTIC MUREIN TRANSGLYCOSYLASE"/>
    <property type="match status" value="1"/>
</dbReference>
<keyword evidence="2 7" id="KW-0812">Transmembrane</keyword>
<evidence type="ECO:0000256" key="5">
    <source>
        <dbReference type="ARBA" id="ARBA00023239"/>
    </source>
</evidence>
<keyword evidence="9" id="KW-1185">Reference proteome</keyword>
<proteinExistence type="inferred from homology"/>
<comment type="function">
    <text evidence="7">Functions as a peptidoglycan terminase that cleaves nascent peptidoglycan strands endolytically to terminate their elongation.</text>
</comment>
<evidence type="ECO:0000313" key="9">
    <source>
        <dbReference type="Proteomes" id="UP000257317"/>
    </source>
</evidence>
<protein>
    <recommendedName>
        <fullName evidence="7">Endolytic murein transglycosylase</fullName>
        <ecNumber evidence="7">4.2.2.29</ecNumber>
    </recommendedName>
    <alternativeName>
        <fullName evidence="7">Peptidoglycan lytic transglycosylase</fullName>
    </alternativeName>
    <alternativeName>
        <fullName evidence="7">Peptidoglycan polymerization terminase</fullName>
    </alternativeName>
</protein>
<dbReference type="PANTHER" id="PTHR30518">
    <property type="entry name" value="ENDOLYTIC MUREIN TRANSGLYCOSYLASE"/>
    <property type="match status" value="1"/>
</dbReference>
<keyword evidence="5 7" id="KW-0456">Lyase</keyword>
<organism evidence="8 9">
    <name type="scientific">Lactobacillus rodentium</name>
    <dbReference type="NCBI Taxonomy" id="947835"/>
    <lineage>
        <taxon>Bacteria</taxon>
        <taxon>Bacillati</taxon>
        <taxon>Bacillota</taxon>
        <taxon>Bacilli</taxon>
        <taxon>Lactobacillales</taxon>
        <taxon>Lactobacillaceae</taxon>
        <taxon>Lactobacillus</taxon>
    </lineage>
</organism>
<dbReference type="GO" id="GO:0009252">
    <property type="term" value="P:peptidoglycan biosynthetic process"/>
    <property type="evidence" value="ECO:0007669"/>
    <property type="project" value="UniProtKB-UniRule"/>
</dbReference>
<accession>A0A2Z6T6K4</accession>
<reference evidence="9" key="1">
    <citation type="submission" date="2018-03" db="EMBL/GenBank/DDBJ databases">
        <title>New taxa in the Lactobacillus gasseri group.</title>
        <authorList>
            <person name="Tanizawa Y."/>
            <person name="Tohno M."/>
            <person name="Endo A."/>
            <person name="Arita M."/>
        </authorList>
    </citation>
    <scope>NUCLEOTIDE SEQUENCE [LARGE SCALE GENOMIC DNA]</scope>
    <source>
        <strain evidence="9">DSM 24759</strain>
    </source>
</reference>
<keyword evidence="1 7" id="KW-1003">Cell membrane</keyword>
<keyword evidence="6 7" id="KW-0961">Cell wall biogenesis/degradation</keyword>
<dbReference type="RefSeq" id="WP_117117803.1">
    <property type="nucleotide sequence ID" value="NZ_BFBY01000002.1"/>
</dbReference>
<dbReference type="CDD" id="cd08010">
    <property type="entry name" value="MltG_like"/>
    <property type="match status" value="1"/>
</dbReference>
<dbReference type="Gene3D" id="3.30.1490.480">
    <property type="entry name" value="Endolytic murein transglycosylase"/>
    <property type="match status" value="1"/>
</dbReference>
<evidence type="ECO:0000256" key="4">
    <source>
        <dbReference type="ARBA" id="ARBA00023136"/>
    </source>
</evidence>
<dbReference type="AlphaFoldDB" id="A0A2Z6T6K4"/>
<dbReference type="EC" id="4.2.2.29" evidence="7"/>
<evidence type="ECO:0000256" key="2">
    <source>
        <dbReference type="ARBA" id="ARBA00022692"/>
    </source>
</evidence>
<dbReference type="InterPro" id="IPR003770">
    <property type="entry name" value="MLTG-like"/>
</dbReference>
<evidence type="ECO:0000313" key="8">
    <source>
        <dbReference type="EMBL" id="GBG04456.1"/>
    </source>
</evidence>
<dbReference type="GO" id="GO:0005886">
    <property type="term" value="C:plasma membrane"/>
    <property type="evidence" value="ECO:0007669"/>
    <property type="project" value="UniProtKB-SubCell"/>
</dbReference>
<evidence type="ECO:0000256" key="1">
    <source>
        <dbReference type="ARBA" id="ARBA00022475"/>
    </source>
</evidence>
<feature type="transmembrane region" description="Helical" evidence="7">
    <location>
        <begin position="20"/>
        <end position="45"/>
    </location>
</feature>
<dbReference type="OrthoDB" id="9814591at2"/>
<sequence>MQDQNKQREHELEQEGSNKVMRWVASVVGILIALFVIGGGVYTVYALQPANRHNESVVSVHIPDGATNDEIANILKKDGLIRNTSIFKMWLKTHSIANFQAGDFYVSPSMNNRQIVSQLQGGGGRPVVGHVLVKEGQTIDEIGNTIAKNTKYSKKDFLALMKNKKFLATLEKRYPKLLTSSMKKKDVRYHLEGYLFPAKYDVYQGASLDELVTQMVEKENEVLMPYYSSIKKKDLTVQQVLTLASLVEREGVKDTDRRKIAGVFFNRLDAGMPLQSDISVMYALNKHKHSLSLKDVKVKSPYNLYVHKGYGPGPFNNPSLNSISAVLNPLDRDDNYLYFVANLKTGEVKFSHTLDEHEANNASFGQ</sequence>
<dbReference type="NCBIfam" id="TIGR00247">
    <property type="entry name" value="endolytic transglycosylase MltG"/>
    <property type="match status" value="1"/>
</dbReference>
<keyword evidence="4 7" id="KW-0472">Membrane</keyword>
<comment type="caution">
    <text evidence="8">The sequence shown here is derived from an EMBL/GenBank/DDBJ whole genome shotgun (WGS) entry which is preliminary data.</text>
</comment>
<dbReference type="HAMAP" id="MF_02065">
    <property type="entry name" value="MltG"/>
    <property type="match status" value="1"/>
</dbReference>
<dbReference type="Proteomes" id="UP000257317">
    <property type="component" value="Unassembled WGS sequence"/>
</dbReference>